<sequence>SSSASIYYSLKNVLGPVFDWLDTKFQEILPDVHDHLQGFAELLPCNNQAVSAPFLGLVINLNVATAAHRDNKDECVCLVLAIGDFVGGELVLYEPGLVIPLRHGDFVLFPSCELTHFNLHY</sequence>
<dbReference type="AlphaFoldDB" id="S8DHL1"/>
<proteinExistence type="predicted"/>
<evidence type="ECO:0000313" key="1">
    <source>
        <dbReference type="EMBL" id="EPS92477.1"/>
    </source>
</evidence>
<evidence type="ECO:0000313" key="2">
    <source>
        <dbReference type="Proteomes" id="UP000015241"/>
    </source>
</evidence>
<accession>S8DHL1</accession>
<keyword evidence="2" id="KW-1185">Reference proteome</keyword>
<dbReference type="Proteomes" id="UP000015241">
    <property type="component" value="Unassembled WGS sequence"/>
</dbReference>
<feature type="non-terminal residue" evidence="1">
    <location>
        <position position="1"/>
    </location>
</feature>
<organism evidence="1 2">
    <name type="scientific">Fomitopsis schrenkii</name>
    <name type="common">Brown rot fungus</name>
    <dbReference type="NCBI Taxonomy" id="2126942"/>
    <lineage>
        <taxon>Eukaryota</taxon>
        <taxon>Fungi</taxon>
        <taxon>Dikarya</taxon>
        <taxon>Basidiomycota</taxon>
        <taxon>Agaricomycotina</taxon>
        <taxon>Agaricomycetes</taxon>
        <taxon>Polyporales</taxon>
        <taxon>Fomitopsis</taxon>
    </lineage>
</organism>
<name>S8DHL1_FOMSC</name>
<reference evidence="1 2" key="1">
    <citation type="journal article" date="2012" name="Science">
        <title>The Paleozoic origin of enzymatic lignin decomposition reconstructed from 31 fungal genomes.</title>
        <authorList>
            <person name="Floudas D."/>
            <person name="Binder M."/>
            <person name="Riley R."/>
            <person name="Barry K."/>
            <person name="Blanchette R.A."/>
            <person name="Henrissat B."/>
            <person name="Martinez A.T."/>
            <person name="Otillar R."/>
            <person name="Spatafora J.W."/>
            <person name="Yadav J.S."/>
            <person name="Aerts A."/>
            <person name="Benoit I."/>
            <person name="Boyd A."/>
            <person name="Carlson A."/>
            <person name="Copeland A."/>
            <person name="Coutinho P.M."/>
            <person name="de Vries R.P."/>
            <person name="Ferreira P."/>
            <person name="Findley K."/>
            <person name="Foster B."/>
            <person name="Gaskell J."/>
            <person name="Glotzer D."/>
            <person name="Gorecki P."/>
            <person name="Heitman J."/>
            <person name="Hesse C."/>
            <person name="Hori C."/>
            <person name="Igarashi K."/>
            <person name="Jurgens J.A."/>
            <person name="Kallen N."/>
            <person name="Kersten P."/>
            <person name="Kohler A."/>
            <person name="Kuees U."/>
            <person name="Kumar T.K.A."/>
            <person name="Kuo A."/>
            <person name="LaButti K."/>
            <person name="Larrondo L.F."/>
            <person name="Lindquist E."/>
            <person name="Ling A."/>
            <person name="Lombard V."/>
            <person name="Lucas S."/>
            <person name="Lundell T."/>
            <person name="Martin R."/>
            <person name="McLaughlin D.J."/>
            <person name="Morgenstern I."/>
            <person name="Morin E."/>
            <person name="Murat C."/>
            <person name="Nagy L.G."/>
            <person name="Nolan M."/>
            <person name="Ohm R.A."/>
            <person name="Patyshakuliyeva A."/>
            <person name="Rokas A."/>
            <person name="Ruiz-Duenas F.J."/>
            <person name="Sabat G."/>
            <person name="Salamov A."/>
            <person name="Samejima M."/>
            <person name="Schmutz J."/>
            <person name="Slot J.C."/>
            <person name="St John F."/>
            <person name="Stenlid J."/>
            <person name="Sun H."/>
            <person name="Sun S."/>
            <person name="Syed K."/>
            <person name="Tsang A."/>
            <person name="Wiebenga A."/>
            <person name="Young D."/>
            <person name="Pisabarro A."/>
            <person name="Eastwood D.C."/>
            <person name="Martin F."/>
            <person name="Cullen D."/>
            <person name="Grigoriev I.V."/>
            <person name="Hibbett D.S."/>
        </authorList>
    </citation>
    <scope>NUCLEOTIDE SEQUENCE</scope>
    <source>
        <strain evidence="2">FP-58527</strain>
    </source>
</reference>
<dbReference type="Gene3D" id="3.60.130.30">
    <property type="match status" value="1"/>
</dbReference>
<dbReference type="InParanoid" id="S8DHL1"/>
<dbReference type="HOGENOM" id="CLU_154976_0_0_1"/>
<dbReference type="OrthoDB" id="2535938at2759"/>
<feature type="non-terminal residue" evidence="1">
    <location>
        <position position="121"/>
    </location>
</feature>
<protein>
    <submittedName>
        <fullName evidence="1">Uncharacterized protein</fullName>
    </submittedName>
</protein>
<dbReference type="EMBL" id="KE504553">
    <property type="protein sequence ID" value="EPS92477.1"/>
    <property type="molecule type" value="Genomic_DNA"/>
</dbReference>
<gene>
    <name evidence="1" type="ORF">FOMPIDRAFT_1078912</name>
</gene>